<organism evidence="1 2">
    <name type="scientific">Vibrio lentus</name>
    <dbReference type="NCBI Taxonomy" id="136468"/>
    <lineage>
        <taxon>Bacteria</taxon>
        <taxon>Pseudomonadati</taxon>
        <taxon>Pseudomonadota</taxon>
        <taxon>Gammaproteobacteria</taxon>
        <taxon>Vibrionales</taxon>
        <taxon>Vibrionaceae</taxon>
        <taxon>Vibrio</taxon>
    </lineage>
</organism>
<evidence type="ECO:0000313" key="1">
    <source>
        <dbReference type="EMBL" id="PML57372.1"/>
    </source>
</evidence>
<dbReference type="RefSeq" id="WP_102578515.1">
    <property type="nucleotide sequence ID" value="NZ_MCYL01000011.1"/>
</dbReference>
<proteinExistence type="predicted"/>
<evidence type="ECO:0000313" key="2">
    <source>
        <dbReference type="Proteomes" id="UP000235746"/>
    </source>
</evidence>
<dbReference type="AlphaFoldDB" id="A0A2N7IIB9"/>
<dbReference type="EMBL" id="MCYL01000011">
    <property type="protein sequence ID" value="PML57372.1"/>
    <property type="molecule type" value="Genomic_DNA"/>
</dbReference>
<name>A0A2N7IIB9_9VIBR</name>
<evidence type="ECO:0008006" key="3">
    <source>
        <dbReference type="Google" id="ProtNLM"/>
    </source>
</evidence>
<comment type="caution">
    <text evidence="1">The sequence shown here is derived from an EMBL/GenBank/DDBJ whole genome shotgun (WGS) entry which is preliminary data.</text>
</comment>
<protein>
    <recommendedName>
        <fullName evidence="3">Lipoprotein</fullName>
    </recommendedName>
</protein>
<dbReference type="Proteomes" id="UP000235746">
    <property type="component" value="Unassembled WGS sequence"/>
</dbReference>
<accession>A0A2N7IIB9</accession>
<gene>
    <name evidence="1" type="ORF">BCT74_19095</name>
</gene>
<dbReference type="PROSITE" id="PS51257">
    <property type="entry name" value="PROKAR_LIPOPROTEIN"/>
    <property type="match status" value="1"/>
</dbReference>
<sequence length="95" mass="10540">MKKMTAVLITLLLSGCSLFITGAYLGKDWPGRDVDALIDHWGEPNEVIVSDGGEKEVIYKLFSDTCTYTFYADSADVITDYDYESTWLGTCKPIG</sequence>
<reference evidence="2" key="1">
    <citation type="submission" date="2016-07" db="EMBL/GenBank/DDBJ databases">
        <title>Nontailed viruses are major unrecognized killers of bacteria in the ocean.</title>
        <authorList>
            <person name="Kauffman K."/>
            <person name="Hussain F."/>
            <person name="Yang J."/>
            <person name="Arevalo P."/>
            <person name="Brown J."/>
            <person name="Cutler M."/>
            <person name="Kelly L."/>
            <person name="Polz M.F."/>
        </authorList>
    </citation>
    <scope>NUCLEOTIDE SEQUENCE [LARGE SCALE GENOMIC DNA]</scope>
    <source>
        <strain evidence="2">10N.261.51.B8</strain>
    </source>
</reference>